<dbReference type="Proteomes" id="UP000826195">
    <property type="component" value="Unassembled WGS sequence"/>
</dbReference>
<gene>
    <name evidence="1" type="ORF">KQX54_014991</name>
</gene>
<dbReference type="EMBL" id="JAHXZJ010002982">
    <property type="protein sequence ID" value="KAH0535219.1"/>
    <property type="molecule type" value="Genomic_DNA"/>
</dbReference>
<keyword evidence="2" id="KW-1185">Reference proteome</keyword>
<feature type="non-terminal residue" evidence="1">
    <location>
        <position position="71"/>
    </location>
</feature>
<name>A0AAV7HYT8_COTGL</name>
<organism evidence="1 2">
    <name type="scientific">Cotesia glomerata</name>
    <name type="common">Lepidopteran parasitic wasp</name>
    <name type="synonym">Apanteles glomeratus</name>
    <dbReference type="NCBI Taxonomy" id="32391"/>
    <lineage>
        <taxon>Eukaryota</taxon>
        <taxon>Metazoa</taxon>
        <taxon>Ecdysozoa</taxon>
        <taxon>Arthropoda</taxon>
        <taxon>Hexapoda</taxon>
        <taxon>Insecta</taxon>
        <taxon>Pterygota</taxon>
        <taxon>Neoptera</taxon>
        <taxon>Endopterygota</taxon>
        <taxon>Hymenoptera</taxon>
        <taxon>Apocrita</taxon>
        <taxon>Ichneumonoidea</taxon>
        <taxon>Braconidae</taxon>
        <taxon>Microgastrinae</taxon>
        <taxon>Cotesia</taxon>
    </lineage>
</organism>
<evidence type="ECO:0000313" key="1">
    <source>
        <dbReference type="EMBL" id="KAH0535219.1"/>
    </source>
</evidence>
<comment type="caution">
    <text evidence="1">The sequence shown here is derived from an EMBL/GenBank/DDBJ whole genome shotgun (WGS) entry which is preliminary data.</text>
</comment>
<sequence length="71" mass="8254">MPMGIENRSKQMYIKHHTGLQVANKLPYKAASHDQLVMIERVKRVIKVDADRAKAERLTEKEIYVQLMESS</sequence>
<dbReference type="AlphaFoldDB" id="A0AAV7HYT8"/>
<protein>
    <submittedName>
        <fullName evidence="1">Uncharacterized protein</fullName>
    </submittedName>
</protein>
<proteinExistence type="predicted"/>
<reference evidence="1 2" key="1">
    <citation type="journal article" date="2021" name="J. Hered.">
        <title>A chromosome-level genome assembly of the parasitoid wasp, Cotesia glomerata (Hymenoptera: Braconidae).</title>
        <authorList>
            <person name="Pinto B.J."/>
            <person name="Weis J.J."/>
            <person name="Gamble T."/>
            <person name="Ode P.J."/>
            <person name="Paul R."/>
            <person name="Zaspel J.M."/>
        </authorList>
    </citation>
    <scope>NUCLEOTIDE SEQUENCE [LARGE SCALE GENOMIC DNA]</scope>
    <source>
        <strain evidence="1">CgM1</strain>
    </source>
</reference>
<accession>A0AAV7HYT8</accession>
<evidence type="ECO:0000313" key="2">
    <source>
        <dbReference type="Proteomes" id="UP000826195"/>
    </source>
</evidence>